<keyword evidence="15" id="KW-1185">Reference proteome</keyword>
<gene>
    <name evidence="14" type="ORF">DSTB1V02_LOCUS13139</name>
</gene>
<proteinExistence type="inferred from homology"/>
<reference evidence="14" key="1">
    <citation type="submission" date="2020-11" db="EMBL/GenBank/DDBJ databases">
        <authorList>
            <person name="Tran Van P."/>
        </authorList>
    </citation>
    <scope>NUCLEOTIDE SEQUENCE</scope>
</reference>
<comment type="subcellular location">
    <subcellularLocation>
        <location evidence="1">Membrane</location>
        <topology evidence="1">Multi-pass membrane protein</topology>
    </subcellularLocation>
</comment>
<dbReference type="OrthoDB" id="6021021at2759"/>
<feature type="transmembrane region" description="Helical" evidence="13">
    <location>
        <begin position="118"/>
        <end position="143"/>
    </location>
</feature>
<evidence type="ECO:0000256" key="9">
    <source>
        <dbReference type="ARBA" id="ARBA00023136"/>
    </source>
</evidence>
<keyword evidence="10 12" id="KW-0739">Sodium transport</keyword>
<keyword evidence="3 12" id="KW-0813">Transport</keyword>
<evidence type="ECO:0000256" key="6">
    <source>
        <dbReference type="ARBA" id="ARBA00022989"/>
    </source>
</evidence>
<evidence type="ECO:0000256" key="1">
    <source>
        <dbReference type="ARBA" id="ARBA00004141"/>
    </source>
</evidence>
<dbReference type="Pfam" id="PF00858">
    <property type="entry name" value="ASC"/>
    <property type="match status" value="1"/>
</dbReference>
<keyword evidence="5 12" id="KW-0812">Transmembrane</keyword>
<feature type="transmembrane region" description="Helical" evidence="13">
    <location>
        <begin position="33"/>
        <end position="56"/>
    </location>
</feature>
<evidence type="ECO:0000256" key="12">
    <source>
        <dbReference type="RuleBase" id="RU000679"/>
    </source>
</evidence>
<evidence type="ECO:0000256" key="2">
    <source>
        <dbReference type="ARBA" id="ARBA00007193"/>
    </source>
</evidence>
<dbReference type="Proteomes" id="UP000677054">
    <property type="component" value="Unassembled WGS sequence"/>
</dbReference>
<protein>
    <submittedName>
        <fullName evidence="14">Uncharacterized protein</fullName>
    </submittedName>
</protein>
<evidence type="ECO:0000256" key="8">
    <source>
        <dbReference type="ARBA" id="ARBA00023065"/>
    </source>
</evidence>
<evidence type="ECO:0000256" key="3">
    <source>
        <dbReference type="ARBA" id="ARBA00022448"/>
    </source>
</evidence>
<name>A0A7R9AFR4_9CRUS</name>
<feature type="transmembrane region" description="Helical" evidence="13">
    <location>
        <begin position="173"/>
        <end position="197"/>
    </location>
</feature>
<keyword evidence="6 13" id="KW-1133">Transmembrane helix</keyword>
<comment type="similarity">
    <text evidence="2 12">Belongs to the amiloride-sensitive sodium channel (TC 1.A.6) family.</text>
</comment>
<feature type="transmembrane region" description="Helical" evidence="13">
    <location>
        <begin position="203"/>
        <end position="227"/>
    </location>
</feature>
<dbReference type="GO" id="GO:0005272">
    <property type="term" value="F:sodium channel activity"/>
    <property type="evidence" value="ECO:0007669"/>
    <property type="project" value="UniProtKB-KW"/>
</dbReference>
<evidence type="ECO:0000256" key="10">
    <source>
        <dbReference type="ARBA" id="ARBA00023201"/>
    </source>
</evidence>
<dbReference type="InterPro" id="IPR001873">
    <property type="entry name" value="ENaC"/>
</dbReference>
<dbReference type="Gene3D" id="1.10.287.770">
    <property type="entry name" value="YojJ-like"/>
    <property type="match status" value="1"/>
</dbReference>
<dbReference type="AlphaFoldDB" id="A0A7R9AFR4"/>
<feature type="transmembrane region" description="Helical" evidence="13">
    <location>
        <begin position="344"/>
        <end position="368"/>
    </location>
</feature>
<keyword evidence="7" id="KW-0915">Sodium</keyword>
<evidence type="ECO:0000256" key="11">
    <source>
        <dbReference type="ARBA" id="ARBA00023303"/>
    </source>
</evidence>
<keyword evidence="9 13" id="KW-0472">Membrane</keyword>
<evidence type="ECO:0000256" key="5">
    <source>
        <dbReference type="ARBA" id="ARBA00022692"/>
    </source>
</evidence>
<keyword evidence="4 12" id="KW-0894">Sodium channel</keyword>
<evidence type="ECO:0000256" key="4">
    <source>
        <dbReference type="ARBA" id="ARBA00022461"/>
    </source>
</evidence>
<evidence type="ECO:0000256" key="7">
    <source>
        <dbReference type="ARBA" id="ARBA00023053"/>
    </source>
</evidence>
<organism evidence="14">
    <name type="scientific">Darwinula stevensoni</name>
    <dbReference type="NCBI Taxonomy" id="69355"/>
    <lineage>
        <taxon>Eukaryota</taxon>
        <taxon>Metazoa</taxon>
        <taxon>Ecdysozoa</taxon>
        <taxon>Arthropoda</taxon>
        <taxon>Crustacea</taxon>
        <taxon>Oligostraca</taxon>
        <taxon>Ostracoda</taxon>
        <taxon>Podocopa</taxon>
        <taxon>Podocopida</taxon>
        <taxon>Darwinulocopina</taxon>
        <taxon>Darwinuloidea</taxon>
        <taxon>Darwinulidae</taxon>
        <taxon>Darwinula</taxon>
    </lineage>
</organism>
<evidence type="ECO:0000256" key="13">
    <source>
        <dbReference type="SAM" id="Phobius"/>
    </source>
</evidence>
<accession>A0A7R9AFR4</accession>
<dbReference type="GO" id="GO:0016020">
    <property type="term" value="C:membrane"/>
    <property type="evidence" value="ECO:0007669"/>
    <property type="project" value="UniProtKB-SubCell"/>
</dbReference>
<keyword evidence="11 12" id="KW-0407">Ion channel</keyword>
<dbReference type="EMBL" id="LR905281">
    <property type="protein sequence ID" value="CAD7253389.1"/>
    <property type="molecule type" value="Genomic_DNA"/>
</dbReference>
<feature type="transmembrane region" description="Helical" evidence="13">
    <location>
        <begin position="374"/>
        <end position="397"/>
    </location>
</feature>
<evidence type="ECO:0000313" key="14">
    <source>
        <dbReference type="EMBL" id="CAD7253389.1"/>
    </source>
</evidence>
<keyword evidence="8 12" id="KW-0406">Ion transport</keyword>
<sequence length="454" mass="51325">MIKLNTPTAEVEIVEEQELTSLEQFLSNIGGMVALYLGISFIGLYETLEILAVWVMSRFFKAQFPRVHMGEALTNENTERFDNSNVADDSLKRDVELRKRVEFLEQYILEFRKEVGSLMVYICVVGTQFAYFFMVMSSFLLMIKFRAFRHLLQSGEMDFSEEEFRIVRFRVSIAAIAHGMFWLVLAMVTFAFTWSMVNSIPAWLALILTDMIPLIEETLFSSVMVAIGASFDCLNRRALIFVQADVGKTGNFRKPGQKGIEFGHSDGSLCSSEENSDGMWHPGVGISTAKQDGEQIRPPRWKTPAPPNTTDSVDGIQFIQTIRCNHSRLCHLLDLSSSLFSEILLVKALTTFATALFTAFIVLAPVLIKSATKFPYFCYIPGFIITTVKLLSTCIVCRSVKHNMEMFEKEISRSWRPVTACGLFEVDLPLLSATVVNLSTFFVTLLQFHLSLEP</sequence>
<dbReference type="EMBL" id="CAJPEV010005764">
    <property type="protein sequence ID" value="CAG0903490.1"/>
    <property type="molecule type" value="Genomic_DNA"/>
</dbReference>
<evidence type="ECO:0000313" key="15">
    <source>
        <dbReference type="Proteomes" id="UP000677054"/>
    </source>
</evidence>